<accession>A0A7C8UIX1</accession>
<feature type="region of interest" description="Disordered" evidence="1">
    <location>
        <begin position="205"/>
        <end position="224"/>
    </location>
</feature>
<dbReference type="Proteomes" id="UP000472727">
    <property type="component" value="Unassembled WGS sequence"/>
</dbReference>
<dbReference type="Gene3D" id="1.20.1280.50">
    <property type="match status" value="1"/>
</dbReference>
<feature type="compositionally biased region" description="Acidic residues" evidence="1">
    <location>
        <begin position="90"/>
        <end position="105"/>
    </location>
</feature>
<feature type="region of interest" description="Disordered" evidence="1">
    <location>
        <begin position="90"/>
        <end position="109"/>
    </location>
</feature>
<comment type="caution">
    <text evidence="3">The sequence shown here is derived from an EMBL/GenBank/DDBJ whole genome shotgun (WGS) entry which is preliminary data.</text>
</comment>
<dbReference type="InterPro" id="IPR036047">
    <property type="entry name" value="F-box-like_dom_sf"/>
</dbReference>
<proteinExistence type="predicted"/>
<reference evidence="3 4" key="1">
    <citation type="submission" date="2019-06" db="EMBL/GenBank/DDBJ databases">
        <authorList>
            <person name="Palmer J.M."/>
        </authorList>
    </citation>
    <scope>NUCLEOTIDE SEQUENCE [LARGE SCALE GENOMIC DNA]</scope>
    <source>
        <strain evidence="3 4">TWF106</strain>
    </source>
</reference>
<gene>
    <name evidence="3" type="ORF">TWF106_010363</name>
</gene>
<evidence type="ECO:0000256" key="1">
    <source>
        <dbReference type="SAM" id="MobiDB-lite"/>
    </source>
</evidence>
<sequence>MEATGIDLYLEQPRARPSLQTLSPELLLSIFSYLKFRDCRRLLTTSKYLYPLVKESLWSTVGFTRVGCSKCRGCADCGGYKVGYDNYPSEFEENEEEEEEEEEEKEEVKGLKYTFTSPQKWKKETESHYLRRDEWRRLIKAMKDEDLGNSDDYDSRFGWKYTKNLILQGVTITYEADLVEMLVGLIETGKLRPQYIYVDTRSYKEGAPRKPIRPSPDPAPQTSLLSSLKSYSTTTTTTTPSNLSFGLRFHLHLFFPFQSFPSPHLFTTLNLCIPLTRTEPNVLTRQIKQLSNFLSAMTTNLQTLILNCSVNNHLFNERYVYIEDIEEQLSSLQHTFRNHHLSGLKKLTLISRLFHTKFFLIPPVGVRALRFEEWEGGIGWYRQFSQCGFGGKLEYLELGVSEEAGYFDDDDDDDDEGLDITSFACNSLRYFGLTSKGAYDLLPTGLVEAILESNKQLNPRCVQRIVGYGNKG</sequence>
<feature type="domain" description="F-box" evidence="2">
    <location>
        <begin position="24"/>
        <end position="62"/>
    </location>
</feature>
<protein>
    <recommendedName>
        <fullName evidence="2">F-box domain-containing protein</fullName>
    </recommendedName>
</protein>
<dbReference type="CDD" id="cd09917">
    <property type="entry name" value="F-box_SF"/>
    <property type="match status" value="1"/>
</dbReference>
<evidence type="ECO:0000313" key="3">
    <source>
        <dbReference type="EMBL" id="KAF3210968.1"/>
    </source>
</evidence>
<evidence type="ECO:0000259" key="2">
    <source>
        <dbReference type="Pfam" id="PF12937"/>
    </source>
</evidence>
<dbReference type="Pfam" id="PF12937">
    <property type="entry name" value="F-box-like"/>
    <property type="match status" value="1"/>
</dbReference>
<evidence type="ECO:0000313" key="4">
    <source>
        <dbReference type="Proteomes" id="UP000472727"/>
    </source>
</evidence>
<organism evidence="3 4">
    <name type="scientific">Orbilia oligospora</name>
    <name type="common">Nematode-trapping fungus</name>
    <name type="synonym">Arthrobotrys oligospora</name>
    <dbReference type="NCBI Taxonomy" id="2813651"/>
    <lineage>
        <taxon>Eukaryota</taxon>
        <taxon>Fungi</taxon>
        <taxon>Dikarya</taxon>
        <taxon>Ascomycota</taxon>
        <taxon>Pezizomycotina</taxon>
        <taxon>Orbiliomycetes</taxon>
        <taxon>Orbiliales</taxon>
        <taxon>Orbiliaceae</taxon>
        <taxon>Orbilia</taxon>
    </lineage>
</organism>
<name>A0A7C8UIX1_ORBOL</name>
<dbReference type="SUPFAM" id="SSF81383">
    <property type="entry name" value="F-box domain"/>
    <property type="match status" value="1"/>
</dbReference>
<dbReference type="AlphaFoldDB" id="A0A7C8UIX1"/>
<dbReference type="EMBL" id="WIWS01000077">
    <property type="protein sequence ID" value="KAF3210968.1"/>
    <property type="molecule type" value="Genomic_DNA"/>
</dbReference>
<dbReference type="InterPro" id="IPR001810">
    <property type="entry name" value="F-box_dom"/>
</dbReference>